<feature type="chain" id="PRO_5034860717" evidence="3">
    <location>
        <begin position="22"/>
        <end position="170"/>
    </location>
</feature>
<evidence type="ECO:0000256" key="1">
    <source>
        <dbReference type="SAM" id="MobiDB-lite"/>
    </source>
</evidence>
<feature type="transmembrane region" description="Helical" evidence="2">
    <location>
        <begin position="145"/>
        <end position="167"/>
    </location>
</feature>
<organism evidence="4 5">
    <name type="scientific">Phoenix dactylifera</name>
    <name type="common">Date palm</name>
    <dbReference type="NCBI Taxonomy" id="42345"/>
    <lineage>
        <taxon>Eukaryota</taxon>
        <taxon>Viridiplantae</taxon>
        <taxon>Streptophyta</taxon>
        <taxon>Embryophyta</taxon>
        <taxon>Tracheophyta</taxon>
        <taxon>Spermatophyta</taxon>
        <taxon>Magnoliopsida</taxon>
        <taxon>Liliopsida</taxon>
        <taxon>Arecaceae</taxon>
        <taxon>Coryphoideae</taxon>
        <taxon>Phoeniceae</taxon>
        <taxon>Phoenix</taxon>
    </lineage>
</organism>
<keyword evidence="4" id="KW-1185">Reference proteome</keyword>
<keyword evidence="3" id="KW-0732">Signal</keyword>
<feature type="compositionally biased region" description="Pro residues" evidence="1">
    <location>
        <begin position="96"/>
        <end position="109"/>
    </location>
</feature>
<dbReference type="KEGG" id="pda:108511209"/>
<name>A0A8B9AQ28_PHODC</name>
<evidence type="ECO:0000256" key="2">
    <source>
        <dbReference type="SAM" id="Phobius"/>
    </source>
</evidence>
<proteinExistence type="predicted"/>
<dbReference type="GeneID" id="108511209"/>
<evidence type="ECO:0000256" key="3">
    <source>
        <dbReference type="SAM" id="SignalP"/>
    </source>
</evidence>
<keyword evidence="2" id="KW-0812">Transmembrane</keyword>
<dbReference type="RefSeq" id="XP_038985424.1">
    <property type="nucleotide sequence ID" value="XM_039129496.1"/>
</dbReference>
<dbReference type="Proteomes" id="UP000228380">
    <property type="component" value="Chromosome 8"/>
</dbReference>
<evidence type="ECO:0000313" key="5">
    <source>
        <dbReference type="RefSeq" id="XP_038985424.1"/>
    </source>
</evidence>
<sequence length="170" mass="18156">MELRSFTLTLLLAIFFRPILSAGPSPSPSPPPPDYPPPPPPTLSPPPPPPPTLSPPPPPPPPANPPPPPPPATPPPFPAPRFTPPNRMEPPRFGFGPPPPLWNTRPSPPGSSSSCPSGHRDCHQQRQSVNRESPTRPGLNFGEKLGLIFIGVFVALQVVFGAFLVYIGRN</sequence>
<feature type="signal peptide" evidence="3">
    <location>
        <begin position="1"/>
        <end position="21"/>
    </location>
</feature>
<dbReference type="OrthoDB" id="1740027at2759"/>
<evidence type="ECO:0000313" key="4">
    <source>
        <dbReference type="Proteomes" id="UP000228380"/>
    </source>
</evidence>
<reference evidence="5" key="2">
    <citation type="submission" date="2025-08" db="UniProtKB">
        <authorList>
            <consortium name="RefSeq"/>
        </authorList>
    </citation>
    <scope>IDENTIFICATION</scope>
    <source>
        <tissue evidence="5">Young leaves</tissue>
    </source>
</reference>
<keyword evidence="2" id="KW-0472">Membrane</keyword>
<dbReference type="PRINTS" id="PR01217">
    <property type="entry name" value="PRICHEXTENSN"/>
</dbReference>
<feature type="region of interest" description="Disordered" evidence="1">
    <location>
        <begin position="20"/>
        <end position="138"/>
    </location>
</feature>
<protein>
    <submittedName>
        <fullName evidence="5">Chitin-binding lectin 1-like</fullName>
    </submittedName>
</protein>
<accession>A0A8B9AQ28</accession>
<keyword evidence="2" id="KW-1133">Transmembrane helix</keyword>
<reference evidence="4" key="1">
    <citation type="journal article" date="2019" name="Nat. Commun.">
        <title>Genome-wide association mapping of date palm fruit traits.</title>
        <authorList>
            <person name="Hazzouri K.M."/>
            <person name="Gros-Balthazard M."/>
            <person name="Flowers J.M."/>
            <person name="Copetti D."/>
            <person name="Lemansour A."/>
            <person name="Lebrun M."/>
            <person name="Masmoudi K."/>
            <person name="Ferrand S."/>
            <person name="Dhar M.I."/>
            <person name="Fresquez Z.A."/>
            <person name="Rosas U."/>
            <person name="Zhang J."/>
            <person name="Talag J."/>
            <person name="Lee S."/>
            <person name="Kudrna D."/>
            <person name="Powell R.F."/>
            <person name="Leitch I.J."/>
            <person name="Krueger R.R."/>
            <person name="Wing R.A."/>
            <person name="Amiri K.M.A."/>
            <person name="Purugganan M.D."/>
        </authorList>
    </citation>
    <scope>NUCLEOTIDE SEQUENCE [LARGE SCALE GENOMIC DNA]</scope>
    <source>
        <strain evidence="4">cv. Khalas</strain>
    </source>
</reference>
<feature type="compositionally biased region" description="Pro residues" evidence="1">
    <location>
        <begin position="25"/>
        <end position="83"/>
    </location>
</feature>
<dbReference type="AlphaFoldDB" id="A0A8B9AQ28"/>
<gene>
    <name evidence="5" type="primary">LOC108511209</name>
</gene>